<keyword evidence="6" id="KW-0411">Iron-sulfur</keyword>
<evidence type="ECO:0000256" key="6">
    <source>
        <dbReference type="ARBA" id="ARBA00023014"/>
    </source>
</evidence>
<dbReference type="SUPFAM" id="SSF51905">
    <property type="entry name" value="FAD/NAD(P)-binding domain"/>
    <property type="match status" value="1"/>
</dbReference>
<dbReference type="Pfam" id="PF01266">
    <property type="entry name" value="DAO"/>
    <property type="match status" value="1"/>
</dbReference>
<dbReference type="InterPro" id="IPR005805">
    <property type="entry name" value="Rieske_Fe-S_prot_C"/>
</dbReference>
<dbReference type="SUPFAM" id="SSF50022">
    <property type="entry name" value="ISP domain"/>
    <property type="match status" value="1"/>
</dbReference>
<dbReference type="OrthoDB" id="429143at2759"/>
<organism evidence="11">
    <name type="scientific">Naegleria gruberi</name>
    <name type="common">Amoeba</name>
    <dbReference type="NCBI Taxonomy" id="5762"/>
    <lineage>
        <taxon>Eukaryota</taxon>
        <taxon>Discoba</taxon>
        <taxon>Heterolobosea</taxon>
        <taxon>Tetramitia</taxon>
        <taxon>Eutetramitia</taxon>
        <taxon>Vahlkampfiidae</taxon>
        <taxon>Naegleria</taxon>
    </lineage>
</organism>
<dbReference type="GeneID" id="8859254"/>
<dbReference type="eggNOG" id="KOG3464">
    <property type="taxonomic scope" value="Eukaryota"/>
</dbReference>
<keyword evidence="11" id="KW-1185">Reference proteome</keyword>
<dbReference type="EMBL" id="GG738918">
    <property type="protein sequence ID" value="EFC37412.1"/>
    <property type="molecule type" value="Genomic_DNA"/>
</dbReference>
<dbReference type="GO" id="GO:0006412">
    <property type="term" value="P:translation"/>
    <property type="evidence" value="ECO:0007669"/>
    <property type="project" value="InterPro"/>
</dbReference>
<evidence type="ECO:0000313" key="11">
    <source>
        <dbReference type="Proteomes" id="UP000006671"/>
    </source>
</evidence>
<keyword evidence="8" id="KW-0687">Ribonucleoprotein</keyword>
<dbReference type="Gene3D" id="3.30.9.10">
    <property type="entry name" value="D-Amino Acid Oxidase, subunit A, domain 2"/>
    <property type="match status" value="1"/>
</dbReference>
<dbReference type="InterPro" id="IPR036188">
    <property type="entry name" value="FAD/NAD-bd_sf"/>
</dbReference>
<gene>
    <name evidence="10" type="ORF">NAEGRDRAFT_74818</name>
</gene>
<evidence type="ECO:0000256" key="5">
    <source>
        <dbReference type="ARBA" id="ARBA00023004"/>
    </source>
</evidence>
<dbReference type="Gene3D" id="3.10.450.80">
    <property type="match status" value="1"/>
</dbReference>
<dbReference type="GO" id="GO:0003735">
    <property type="term" value="F:structural constituent of ribosome"/>
    <property type="evidence" value="ECO:0007669"/>
    <property type="project" value="InterPro"/>
</dbReference>
<reference evidence="10 11" key="1">
    <citation type="journal article" date="2010" name="Cell">
        <title>The genome of Naegleria gruberi illuminates early eukaryotic versatility.</title>
        <authorList>
            <person name="Fritz-Laylin L.K."/>
            <person name="Prochnik S.E."/>
            <person name="Ginger M.L."/>
            <person name="Dacks J.B."/>
            <person name="Carpenter M.L."/>
            <person name="Field M.C."/>
            <person name="Kuo A."/>
            <person name="Paredez A."/>
            <person name="Chapman J."/>
            <person name="Pham J."/>
            <person name="Shu S."/>
            <person name="Neupane R."/>
            <person name="Cipriano M."/>
            <person name="Mancuso J."/>
            <person name="Tu H."/>
            <person name="Salamov A."/>
            <person name="Lindquist E."/>
            <person name="Shapiro H."/>
            <person name="Lucas S."/>
            <person name="Grigoriev I.V."/>
            <person name="Cande W.Z."/>
            <person name="Fulton C."/>
            <person name="Rokhsar D.S."/>
            <person name="Dawson S.C."/>
        </authorList>
    </citation>
    <scope>NUCLEOTIDE SEQUENCE [LARGE SCALE GENOMIC DNA]</scope>
    <source>
        <strain evidence="10 11">NEG-M</strain>
    </source>
</reference>
<dbReference type="InterPro" id="IPR053708">
    <property type="entry name" value="Ribosomal_LSU_eL42"/>
</dbReference>
<keyword evidence="2" id="KW-0001">2Fe-2S</keyword>
<evidence type="ECO:0000256" key="1">
    <source>
        <dbReference type="ARBA" id="ARBA00009364"/>
    </source>
</evidence>
<dbReference type="Pfam" id="PF00355">
    <property type="entry name" value="Rieske"/>
    <property type="match status" value="1"/>
</dbReference>
<dbReference type="InterPro" id="IPR011332">
    <property type="entry name" value="Ribosomal_zn-bd"/>
</dbReference>
<dbReference type="InParanoid" id="D2W0D3"/>
<feature type="domain" description="Rieske" evidence="9">
    <location>
        <begin position="472"/>
        <end position="561"/>
    </location>
</feature>
<proteinExistence type="inferred from homology"/>
<comment type="similarity">
    <text evidence="1">Belongs to the eukaryotic ribosomal protein eL42 family.</text>
</comment>
<name>D2W0D3_NAEGR</name>
<dbReference type="GO" id="GO:0051537">
    <property type="term" value="F:2 iron, 2 sulfur cluster binding"/>
    <property type="evidence" value="ECO:0007669"/>
    <property type="project" value="UniProtKB-KW"/>
</dbReference>
<evidence type="ECO:0000256" key="3">
    <source>
        <dbReference type="ARBA" id="ARBA00022723"/>
    </source>
</evidence>
<evidence type="ECO:0000256" key="8">
    <source>
        <dbReference type="ARBA" id="ARBA00023274"/>
    </source>
</evidence>
<dbReference type="Proteomes" id="UP000006671">
    <property type="component" value="Unassembled WGS sequence"/>
</dbReference>
<dbReference type="InterPro" id="IPR036922">
    <property type="entry name" value="Rieske_2Fe-2S_sf"/>
</dbReference>
<evidence type="ECO:0000256" key="2">
    <source>
        <dbReference type="ARBA" id="ARBA00022714"/>
    </source>
</evidence>
<dbReference type="VEuPathDB" id="AmoebaDB:NAEGRDRAFT_74818"/>
<dbReference type="InterPro" id="IPR017941">
    <property type="entry name" value="Rieske_2Fe-2S"/>
</dbReference>
<dbReference type="PROSITE" id="PS51296">
    <property type="entry name" value="RIESKE"/>
    <property type="match status" value="1"/>
</dbReference>
<dbReference type="OMA" id="WDCPVHG"/>
<dbReference type="GO" id="GO:0046872">
    <property type="term" value="F:metal ion binding"/>
    <property type="evidence" value="ECO:0007669"/>
    <property type="project" value="UniProtKB-KW"/>
</dbReference>
<dbReference type="RefSeq" id="XP_002670156.1">
    <property type="nucleotide sequence ID" value="XM_002670110.1"/>
</dbReference>
<dbReference type="GO" id="GO:0005737">
    <property type="term" value="C:cytoplasm"/>
    <property type="evidence" value="ECO:0007669"/>
    <property type="project" value="TreeGrafter"/>
</dbReference>
<dbReference type="PANTHER" id="PTHR13847">
    <property type="entry name" value="SARCOSINE DEHYDROGENASE-RELATED"/>
    <property type="match status" value="1"/>
</dbReference>
<evidence type="ECO:0000256" key="4">
    <source>
        <dbReference type="ARBA" id="ARBA00022980"/>
    </source>
</evidence>
<dbReference type="Gene3D" id="2.102.10.10">
    <property type="entry name" value="Rieske [2Fe-2S] iron-sulphur domain"/>
    <property type="match status" value="1"/>
</dbReference>
<protein>
    <submittedName>
        <fullName evidence="10">Predicted protein</fullName>
    </submittedName>
</protein>
<keyword evidence="5" id="KW-0408">Iron</keyword>
<dbReference type="STRING" id="5762.D2W0D3"/>
<dbReference type="SUPFAM" id="SSF57829">
    <property type="entry name" value="Zn-binding ribosomal proteins"/>
    <property type="match status" value="1"/>
</dbReference>
<dbReference type="GO" id="GO:0016020">
    <property type="term" value="C:membrane"/>
    <property type="evidence" value="ECO:0007669"/>
    <property type="project" value="InterPro"/>
</dbReference>
<dbReference type="GO" id="GO:1990904">
    <property type="term" value="C:ribonucleoprotein complex"/>
    <property type="evidence" value="ECO:0007669"/>
    <property type="project" value="UniProtKB-KW"/>
</dbReference>
<dbReference type="PRINTS" id="PR00162">
    <property type="entry name" value="RIESKE"/>
</dbReference>
<evidence type="ECO:0000256" key="7">
    <source>
        <dbReference type="ARBA" id="ARBA00023157"/>
    </source>
</evidence>
<keyword evidence="3" id="KW-0479">Metal-binding</keyword>
<dbReference type="PANTHER" id="PTHR13847:SF274">
    <property type="entry name" value="RIESKE 2FE-2S IRON-SULFUR PROTEIN YHFW-RELATED"/>
    <property type="match status" value="1"/>
</dbReference>
<dbReference type="AlphaFoldDB" id="D2W0D3"/>
<dbReference type="Gene3D" id="3.50.50.60">
    <property type="entry name" value="FAD/NAD(P)-binding domain"/>
    <property type="match status" value="1"/>
</dbReference>
<evidence type="ECO:0000259" key="9">
    <source>
        <dbReference type="PROSITE" id="PS51296"/>
    </source>
</evidence>
<keyword evidence="4" id="KW-0689">Ribosomal protein</keyword>
<dbReference type="FunFam" id="3.10.450.80:FF:000001">
    <property type="entry name" value="60S ribosomal protein L44"/>
    <property type="match status" value="1"/>
</dbReference>
<keyword evidence="7" id="KW-1015">Disulfide bond</keyword>
<sequence>MVNCPKTINAYCVKCKTHKEHKVSQYKAGKTRRTAKGQRFYVIKQKGYGGQTMPIFHKKAKTTKKIDVCVVGGGVFGLQTALKLVEKGKKVAIVESGQVGSGVSNNTTAKVSALHSIIYSKIEKKFNRSVSSQYAQMNMAGVREMGNTIKKYGIECDWTKSDSYTVALSDSELRIVQDEIDAANHAGLYGVDYIYPDHLKEIPFPNKGAIRLKDQYVFNSFAYCQGLAKALEKSGVFIYENSRVHGVEYASPHIISTNEGNVMADKVVIATHLPILDRSGHFSVIEAQSSYCVAFKMKEGVKAPIGNYITIGKCDEFGIKSIRSAENGKILIIAGNSNKCGEFHPTGNSQDIYDNLIEFGFNNFKVEKAICGWSALDYFTADTIPYFGLLHHGINTVYTATGCRKWGFSNLSAASLIVSDMICETLDPDTTGLWSQTFDARRWDLTKSTLSMVKFQSNVAKHFVATRIRDVIKARTIDELGIEDGGICKQGLETIAAYRDGKGEYHLFHPTCTHLGCHLDYNNAEKTFDCSCHGSRFKATDGEVIHGPAVKPLTPLPLNKL</sequence>
<dbReference type="KEGG" id="ngr:NAEGRDRAFT_74818"/>
<dbReference type="InterPro" id="IPR006076">
    <property type="entry name" value="FAD-dep_OxRdtase"/>
</dbReference>
<evidence type="ECO:0000313" key="10">
    <source>
        <dbReference type="EMBL" id="EFC37412.1"/>
    </source>
</evidence>
<accession>D2W0D3</accession>
<dbReference type="GO" id="GO:0005840">
    <property type="term" value="C:ribosome"/>
    <property type="evidence" value="ECO:0007669"/>
    <property type="project" value="UniProtKB-KW"/>
</dbReference>